<gene>
    <name evidence="4" type="ORF">COCNU_06G004750</name>
</gene>
<keyword evidence="1" id="KW-0067">ATP-binding</keyword>
<dbReference type="InterPro" id="IPR000719">
    <property type="entry name" value="Prot_kinase_dom"/>
</dbReference>
<reference evidence="4" key="1">
    <citation type="journal article" date="2017" name="Gigascience">
        <title>The genome draft of coconut (Cocos nucifera).</title>
        <authorList>
            <person name="Xiao Y."/>
            <person name="Xu P."/>
            <person name="Fan H."/>
            <person name="Baudouin L."/>
            <person name="Xia W."/>
            <person name="Bocs S."/>
            <person name="Xu J."/>
            <person name="Li Q."/>
            <person name="Guo A."/>
            <person name="Zhou L."/>
            <person name="Li J."/>
            <person name="Wu Y."/>
            <person name="Ma Z."/>
            <person name="Armero A."/>
            <person name="Issali A.E."/>
            <person name="Liu N."/>
            <person name="Peng M."/>
            <person name="Yang Y."/>
        </authorList>
    </citation>
    <scope>NUCLEOTIDE SEQUENCE</scope>
    <source>
        <tissue evidence="4">Spear leaf of Hainan Tall coconut</tissue>
    </source>
</reference>
<dbReference type="OrthoDB" id="1909384at2759"/>
<dbReference type="GO" id="GO:0005524">
    <property type="term" value="F:ATP binding"/>
    <property type="evidence" value="ECO:0007669"/>
    <property type="project" value="UniProtKB-UniRule"/>
</dbReference>
<protein>
    <submittedName>
        <fullName evidence="4">Putative receptor-like protein kinase</fullName>
    </submittedName>
</protein>
<evidence type="ECO:0000256" key="2">
    <source>
        <dbReference type="SAM" id="Phobius"/>
    </source>
</evidence>
<reference evidence="4" key="2">
    <citation type="submission" date="2019-07" db="EMBL/GenBank/DDBJ databases">
        <authorList>
            <person name="Yang Y."/>
            <person name="Bocs S."/>
            <person name="Baudouin L."/>
        </authorList>
    </citation>
    <scope>NUCLEOTIDE SEQUENCE</scope>
    <source>
        <tissue evidence="4">Spear leaf of Hainan Tall coconut</tissue>
    </source>
</reference>
<dbReference type="Pfam" id="PF07714">
    <property type="entry name" value="PK_Tyr_Ser-Thr"/>
    <property type="match status" value="1"/>
</dbReference>
<sequence length="511" mass="58145">MDHEDHPLQSENRRFTYMELQKITNNFNHIIGKGGFGSVFLGYLENGTQVAVKTRSQSSSQGTKEFLAEYFRIQSMFKLIIFKILQLIFVGFNFLSWREVISTVWARREPELELVKAKLLTRVHHKNLVSLVGYCKDGNYLALVYEVEMCDIENSCKIEKKKIVIPILAIVIVVLLGALLVLVFTVYRSENRRFTYMELQKITNNFNHIIGKGGFGSVFLGYLENGTQVAVKTRSQSSSQGTKEFLAEYFRIQSMFKLIIFKILQLIFVGFNFLSWREVISTVWARREPELELVKAKLLTRVHHKNLVSLVGYCKDGNYLALVYEYMSQGSLHDHLRVKKKLALSHVGDLSGITDNLWGAELIIVLLLFGYYQTYQLHEKSDVYSFGVVLLELITGQPPLLPAPGESHIVQRVEPKVAQGNIDDVVDARLQGEYDVNSVWKTLDIALMCTAQSSVQRVTMADVVMQLRESLALQIAWNQHHHTETVDISLNDVFEIVDVGKLSVVGGPSAR</sequence>
<dbReference type="EMBL" id="CM017877">
    <property type="protein sequence ID" value="KAG1346646.1"/>
    <property type="molecule type" value="Genomic_DNA"/>
</dbReference>
<keyword evidence="2" id="KW-0812">Transmembrane</keyword>
<dbReference type="PROSITE" id="PS50011">
    <property type="entry name" value="PROTEIN_KINASE_DOM"/>
    <property type="match status" value="1"/>
</dbReference>
<feature type="transmembrane region" description="Helical" evidence="2">
    <location>
        <begin position="163"/>
        <end position="187"/>
    </location>
</feature>
<dbReference type="Proteomes" id="UP000797356">
    <property type="component" value="Chromosome 6"/>
</dbReference>
<dbReference type="GO" id="GO:0004672">
    <property type="term" value="F:protein kinase activity"/>
    <property type="evidence" value="ECO:0007669"/>
    <property type="project" value="InterPro"/>
</dbReference>
<evidence type="ECO:0000259" key="3">
    <source>
        <dbReference type="PROSITE" id="PS50011"/>
    </source>
</evidence>
<keyword evidence="2" id="KW-1133">Transmembrane helix</keyword>
<dbReference type="InterPro" id="IPR017441">
    <property type="entry name" value="Protein_kinase_ATP_BS"/>
</dbReference>
<feature type="transmembrane region" description="Helical" evidence="2">
    <location>
        <begin position="79"/>
        <end position="97"/>
    </location>
</feature>
<feature type="binding site" evidence="1">
    <location>
        <position position="53"/>
    </location>
    <ligand>
        <name>ATP</name>
        <dbReference type="ChEBI" id="CHEBI:30616"/>
    </ligand>
</feature>
<dbReference type="PROSITE" id="PS00107">
    <property type="entry name" value="PROTEIN_KINASE_ATP"/>
    <property type="match status" value="2"/>
</dbReference>
<keyword evidence="5" id="KW-1185">Reference proteome</keyword>
<dbReference type="InterPro" id="IPR001245">
    <property type="entry name" value="Ser-Thr/Tyr_kinase_cat_dom"/>
</dbReference>
<keyword evidence="2" id="KW-0472">Membrane</keyword>
<keyword evidence="4" id="KW-0808">Transferase</keyword>
<proteinExistence type="predicted"/>
<keyword evidence="4" id="KW-0675">Receptor</keyword>
<keyword evidence="4" id="KW-0418">Kinase</keyword>
<dbReference type="Gene3D" id="3.30.200.20">
    <property type="entry name" value="Phosphorylase Kinase, domain 1"/>
    <property type="match status" value="3"/>
</dbReference>
<evidence type="ECO:0000313" key="5">
    <source>
        <dbReference type="Proteomes" id="UP000797356"/>
    </source>
</evidence>
<accession>A0A8K0IAF6</accession>
<dbReference type="PANTHER" id="PTHR45631">
    <property type="entry name" value="OS07G0107800 PROTEIN-RELATED"/>
    <property type="match status" value="1"/>
</dbReference>
<feature type="domain" description="Protein kinase" evidence="3">
    <location>
        <begin position="25"/>
        <end position="471"/>
    </location>
</feature>
<keyword evidence="1" id="KW-0547">Nucleotide-binding</keyword>
<evidence type="ECO:0000313" key="4">
    <source>
        <dbReference type="EMBL" id="KAG1346646.1"/>
    </source>
</evidence>
<feature type="binding site" evidence="1">
    <location>
        <position position="232"/>
    </location>
    <ligand>
        <name>ATP</name>
        <dbReference type="ChEBI" id="CHEBI:30616"/>
    </ligand>
</feature>
<organism evidence="4 5">
    <name type="scientific">Cocos nucifera</name>
    <name type="common">Coconut palm</name>
    <dbReference type="NCBI Taxonomy" id="13894"/>
    <lineage>
        <taxon>Eukaryota</taxon>
        <taxon>Viridiplantae</taxon>
        <taxon>Streptophyta</taxon>
        <taxon>Embryophyta</taxon>
        <taxon>Tracheophyta</taxon>
        <taxon>Spermatophyta</taxon>
        <taxon>Magnoliopsida</taxon>
        <taxon>Liliopsida</taxon>
        <taxon>Arecaceae</taxon>
        <taxon>Arecoideae</taxon>
        <taxon>Cocoseae</taxon>
        <taxon>Attaleinae</taxon>
        <taxon>Cocos</taxon>
    </lineage>
</organism>
<evidence type="ECO:0000256" key="1">
    <source>
        <dbReference type="PROSITE-ProRule" id="PRU10141"/>
    </source>
</evidence>
<dbReference type="InterPro" id="IPR011009">
    <property type="entry name" value="Kinase-like_dom_sf"/>
</dbReference>
<comment type="caution">
    <text evidence="4">The sequence shown here is derived from an EMBL/GenBank/DDBJ whole genome shotgun (WGS) entry which is preliminary data.</text>
</comment>
<dbReference type="SUPFAM" id="SSF56112">
    <property type="entry name" value="Protein kinase-like (PK-like)"/>
    <property type="match status" value="2"/>
</dbReference>
<name>A0A8K0IAF6_COCNU</name>
<dbReference type="Gene3D" id="1.10.510.10">
    <property type="entry name" value="Transferase(Phosphotransferase) domain 1"/>
    <property type="match status" value="2"/>
</dbReference>
<dbReference type="PANTHER" id="PTHR45631:SF202">
    <property type="entry name" value="SENESCENCE-INDUCED RECEPTOR-LIKE SERINE_THREONINE-PROTEIN KINASE"/>
    <property type="match status" value="1"/>
</dbReference>
<dbReference type="AlphaFoldDB" id="A0A8K0IAF6"/>